<keyword evidence="3" id="KW-1185">Reference proteome</keyword>
<evidence type="ECO:0000313" key="2">
    <source>
        <dbReference type="EMBL" id="MBB3984009.1"/>
    </source>
</evidence>
<dbReference type="RefSeq" id="WP_183962635.1">
    <property type="nucleotide sequence ID" value="NZ_BAABBZ010000012.1"/>
</dbReference>
<dbReference type="EMBL" id="JACIEJ010000001">
    <property type="protein sequence ID" value="MBB3984009.1"/>
    <property type="molecule type" value="Genomic_DNA"/>
</dbReference>
<feature type="region of interest" description="Disordered" evidence="1">
    <location>
        <begin position="90"/>
        <end position="137"/>
    </location>
</feature>
<name>A0A7W6DK23_9RHOB</name>
<dbReference type="Proteomes" id="UP000541426">
    <property type="component" value="Unassembled WGS sequence"/>
</dbReference>
<dbReference type="AlphaFoldDB" id="A0A7W6DK23"/>
<accession>A0A7W6DK23</accession>
<protein>
    <submittedName>
        <fullName evidence="2">Uncharacterized protein</fullName>
    </submittedName>
</protein>
<evidence type="ECO:0000313" key="3">
    <source>
        <dbReference type="Proteomes" id="UP000541426"/>
    </source>
</evidence>
<comment type="caution">
    <text evidence="2">The sequence shown here is derived from an EMBL/GenBank/DDBJ whole genome shotgun (WGS) entry which is preliminary data.</text>
</comment>
<reference evidence="2 3" key="1">
    <citation type="submission" date="2020-08" db="EMBL/GenBank/DDBJ databases">
        <title>Genomic Encyclopedia of Type Strains, Phase IV (KMG-IV): sequencing the most valuable type-strain genomes for metagenomic binning, comparative biology and taxonomic classification.</title>
        <authorList>
            <person name="Goeker M."/>
        </authorList>
    </citation>
    <scope>NUCLEOTIDE SEQUENCE [LARGE SCALE GENOMIC DNA]</scope>
    <source>
        <strain evidence="2 3">DSM 102235</strain>
    </source>
</reference>
<evidence type="ECO:0000256" key="1">
    <source>
        <dbReference type="SAM" id="MobiDB-lite"/>
    </source>
</evidence>
<proteinExistence type="predicted"/>
<gene>
    <name evidence="2" type="ORF">GGQ68_000320</name>
</gene>
<organism evidence="2 3">
    <name type="scientific">Sagittula marina</name>
    <dbReference type="NCBI Taxonomy" id="943940"/>
    <lineage>
        <taxon>Bacteria</taxon>
        <taxon>Pseudomonadati</taxon>
        <taxon>Pseudomonadota</taxon>
        <taxon>Alphaproteobacteria</taxon>
        <taxon>Rhodobacterales</taxon>
        <taxon>Roseobacteraceae</taxon>
        <taxon>Sagittula</taxon>
    </lineage>
</organism>
<sequence length="137" mass="15166">MTTFFANVIKQKRQRAIGFDKGAQGQTAPTLRGLGGADHLASHEFHVCDVAGFDTPRQMPFDRLCCASSVSGHSKAVSVLVLIPLTRLPSPLMQRSDGSHDEQSHTRRRRQQSNDEVQNEQDPRNAAGSMPWLVEIE</sequence>